<keyword evidence="4" id="KW-1185">Reference proteome</keyword>
<dbReference type="GO" id="GO:0042157">
    <property type="term" value="P:lipoprotein metabolic process"/>
    <property type="evidence" value="ECO:0007669"/>
    <property type="project" value="InterPro"/>
</dbReference>
<comment type="caution">
    <text evidence="3">The sequence shown here is derived from an EMBL/GenBank/DDBJ whole genome shotgun (WGS) entry which is preliminary data.</text>
</comment>
<organism evidence="3 4">
    <name type="scientific">Brachionus calyciflorus</name>
    <dbReference type="NCBI Taxonomy" id="104777"/>
    <lineage>
        <taxon>Eukaryota</taxon>
        <taxon>Metazoa</taxon>
        <taxon>Spiralia</taxon>
        <taxon>Gnathifera</taxon>
        <taxon>Rotifera</taxon>
        <taxon>Eurotatoria</taxon>
        <taxon>Monogononta</taxon>
        <taxon>Pseudotrocha</taxon>
        <taxon>Ploima</taxon>
        <taxon>Brachionidae</taxon>
        <taxon>Brachionus</taxon>
    </lineage>
</organism>
<accession>A0A814JCN1</accession>
<reference evidence="3" key="1">
    <citation type="submission" date="2021-02" db="EMBL/GenBank/DDBJ databases">
        <authorList>
            <person name="Nowell W R."/>
        </authorList>
    </citation>
    <scope>NUCLEOTIDE SEQUENCE</scope>
    <source>
        <strain evidence="3">Ploen Becks lab</strain>
    </source>
</reference>
<keyword evidence="2" id="KW-0175">Coiled coil</keyword>
<gene>
    <name evidence="3" type="ORF">OXX778_LOCUS18097</name>
</gene>
<comment type="similarity">
    <text evidence="1">Belongs to the apolipoprotein L family.</text>
</comment>
<evidence type="ECO:0000256" key="2">
    <source>
        <dbReference type="SAM" id="Coils"/>
    </source>
</evidence>
<feature type="coiled-coil region" evidence="2">
    <location>
        <begin position="4"/>
        <end position="31"/>
    </location>
</feature>
<dbReference type="AlphaFoldDB" id="A0A814JCN1"/>
<proteinExistence type="inferred from homology"/>
<dbReference type="GO" id="GO:0008289">
    <property type="term" value="F:lipid binding"/>
    <property type="evidence" value="ECO:0007669"/>
    <property type="project" value="InterPro"/>
</dbReference>
<dbReference type="OrthoDB" id="10021216at2759"/>
<dbReference type="GO" id="GO:0006869">
    <property type="term" value="P:lipid transport"/>
    <property type="evidence" value="ECO:0007669"/>
    <property type="project" value="InterPro"/>
</dbReference>
<dbReference type="PANTHER" id="PTHR14096">
    <property type="entry name" value="APOLIPOPROTEIN L"/>
    <property type="match status" value="1"/>
</dbReference>
<feature type="coiled-coil region" evidence="2">
    <location>
        <begin position="247"/>
        <end position="274"/>
    </location>
</feature>
<dbReference type="Proteomes" id="UP000663879">
    <property type="component" value="Unassembled WGS sequence"/>
</dbReference>
<protein>
    <recommendedName>
        <fullName evidence="5">Apolipo L3-like protein</fullName>
    </recommendedName>
</protein>
<evidence type="ECO:0000313" key="3">
    <source>
        <dbReference type="EMBL" id="CAF1035664.1"/>
    </source>
</evidence>
<evidence type="ECO:0008006" key="5">
    <source>
        <dbReference type="Google" id="ProtNLM"/>
    </source>
</evidence>
<evidence type="ECO:0000313" key="4">
    <source>
        <dbReference type="Proteomes" id="UP000663879"/>
    </source>
</evidence>
<dbReference type="PANTHER" id="PTHR14096:SF28">
    <property type="entry name" value="APOLIPOPROTEIN L, 1-RELATED"/>
    <property type="match status" value="1"/>
</dbReference>
<dbReference type="EMBL" id="CAJNOC010004862">
    <property type="protein sequence ID" value="CAF1035664.1"/>
    <property type="molecule type" value="Genomic_DNA"/>
</dbReference>
<dbReference type="InterPro" id="IPR008405">
    <property type="entry name" value="ApoL"/>
</dbReference>
<sequence>MDPIEKLQEFITETKEAIKAFEIKKAEIEQHHNKCNITRTIGTSVSTAGAGLVIGSLVLAPFTGGTSIVAATGLGTALGIGGAAVSIGTEAVDFFASKTLTEQISEIFDKRNKTGEKLNEYFQEIEKISEFLMKDGMNEDEAAASATFLVFKRGINGMNILRFHDLNSLFKATSGFNLAFGAGSQFWRSLANQSLTIRAILGKLGVNLSRKAAKNLVKNGTIILSSILVYFDIKSLIESWRSKHPTLAQIEELLENMRKQLKDLEELYDWLKNIPNDELKDE</sequence>
<dbReference type="GO" id="GO:0016020">
    <property type="term" value="C:membrane"/>
    <property type="evidence" value="ECO:0007669"/>
    <property type="project" value="TreeGrafter"/>
</dbReference>
<dbReference type="Pfam" id="PF05461">
    <property type="entry name" value="ApoL"/>
    <property type="match status" value="1"/>
</dbReference>
<evidence type="ECO:0000256" key="1">
    <source>
        <dbReference type="ARBA" id="ARBA00010090"/>
    </source>
</evidence>
<name>A0A814JCN1_9BILA</name>
<dbReference type="GO" id="GO:0005576">
    <property type="term" value="C:extracellular region"/>
    <property type="evidence" value="ECO:0007669"/>
    <property type="project" value="InterPro"/>
</dbReference>